<evidence type="ECO:0000313" key="3">
    <source>
        <dbReference type="Proteomes" id="UP000682733"/>
    </source>
</evidence>
<proteinExistence type="predicted"/>
<gene>
    <name evidence="1" type="ORF">OVA965_LOCUS43523</name>
    <name evidence="2" type="ORF">TMI583_LOCUS45823</name>
</gene>
<dbReference type="EMBL" id="CAJNOK010057753">
    <property type="protein sequence ID" value="CAF1627276.1"/>
    <property type="molecule type" value="Genomic_DNA"/>
</dbReference>
<comment type="caution">
    <text evidence="2">The sequence shown here is derived from an EMBL/GenBank/DDBJ whole genome shotgun (WGS) entry which is preliminary data.</text>
</comment>
<dbReference type="AlphaFoldDB" id="A0A8S2WMJ1"/>
<evidence type="ECO:0000313" key="2">
    <source>
        <dbReference type="EMBL" id="CAF4450960.1"/>
    </source>
</evidence>
<name>A0A8S2WMJ1_9BILA</name>
<accession>A0A8S2WMJ1</accession>
<protein>
    <submittedName>
        <fullName evidence="2">Uncharacterized protein</fullName>
    </submittedName>
</protein>
<feature type="non-terminal residue" evidence="2">
    <location>
        <position position="318"/>
    </location>
</feature>
<dbReference type="Proteomes" id="UP000677228">
    <property type="component" value="Unassembled WGS sequence"/>
</dbReference>
<organism evidence="2 3">
    <name type="scientific">Didymodactylos carnosus</name>
    <dbReference type="NCBI Taxonomy" id="1234261"/>
    <lineage>
        <taxon>Eukaryota</taxon>
        <taxon>Metazoa</taxon>
        <taxon>Spiralia</taxon>
        <taxon>Gnathifera</taxon>
        <taxon>Rotifera</taxon>
        <taxon>Eurotatoria</taxon>
        <taxon>Bdelloidea</taxon>
        <taxon>Philodinida</taxon>
        <taxon>Philodinidae</taxon>
        <taxon>Didymodactylos</taxon>
    </lineage>
</organism>
<sequence>DWIKILLDLINRQFESDQLHENLDELLKHSRQYAFDKWRINTSFNILLSLIKLNQNKNPLLLLEFLLLLEKTFDIQSKQKPCLTNIDISITIKSIINILHTIFSTKHTDQSVWNSTFRRRLLSCIISIILHLINQIDTKKTIIDTIDMQRTIQFTILLSISSEQMLRLFNFVLRLKQQSLIEYWFKQLLIMILLTSDNLNEEDKLEYIPFSEEQSALDFQLSTPIELFGIYTHEFIQLLHEKFDQTTNFLSLSTFHFLSIFIRQSLPICIQCLLHENSNIRVSIARLLGRTLNIQSDDLIKFCNSLQDHNSQDMHKPI</sequence>
<reference evidence="2" key="1">
    <citation type="submission" date="2021-02" db="EMBL/GenBank/DDBJ databases">
        <authorList>
            <person name="Nowell W R."/>
        </authorList>
    </citation>
    <scope>NUCLEOTIDE SEQUENCE</scope>
</reference>
<dbReference type="Proteomes" id="UP000682733">
    <property type="component" value="Unassembled WGS sequence"/>
</dbReference>
<evidence type="ECO:0000313" key="1">
    <source>
        <dbReference type="EMBL" id="CAF1627276.1"/>
    </source>
</evidence>
<feature type="non-terminal residue" evidence="2">
    <location>
        <position position="1"/>
    </location>
</feature>
<dbReference type="EMBL" id="CAJOBA010083096">
    <property type="protein sequence ID" value="CAF4450960.1"/>
    <property type="molecule type" value="Genomic_DNA"/>
</dbReference>